<dbReference type="GO" id="GO:0016757">
    <property type="term" value="F:glycosyltransferase activity"/>
    <property type="evidence" value="ECO:0007669"/>
    <property type="project" value="InterPro"/>
</dbReference>
<gene>
    <name evidence="2" type="ORF">C7449_101308</name>
</gene>
<keyword evidence="3" id="KW-1185">Reference proteome</keyword>
<dbReference type="EMBL" id="PZZZ01000001">
    <property type="protein sequence ID" value="PTM98643.1"/>
    <property type="molecule type" value="Genomic_DNA"/>
</dbReference>
<proteinExistence type="predicted"/>
<dbReference type="AlphaFoldDB" id="A0A2T5BIC1"/>
<comment type="caution">
    <text evidence="2">The sequence shown here is derived from an EMBL/GenBank/DDBJ whole genome shotgun (WGS) entry which is preliminary data.</text>
</comment>
<dbReference type="SUPFAM" id="SSF53756">
    <property type="entry name" value="UDP-Glycosyltransferase/glycogen phosphorylase"/>
    <property type="match status" value="1"/>
</dbReference>
<dbReference type="PANTHER" id="PTHR12526:SF636">
    <property type="entry name" value="BLL3647 PROTEIN"/>
    <property type="match status" value="1"/>
</dbReference>
<dbReference type="Proteomes" id="UP000241247">
    <property type="component" value="Unassembled WGS sequence"/>
</dbReference>
<protein>
    <submittedName>
        <fullName evidence="2">Glycosyltransferase involved in cell wall biosynthesis</fullName>
    </submittedName>
</protein>
<evidence type="ECO:0000313" key="2">
    <source>
        <dbReference type="EMBL" id="PTM98643.1"/>
    </source>
</evidence>
<organism evidence="2 3">
    <name type="scientific">Mycoplana dimorpha</name>
    <dbReference type="NCBI Taxonomy" id="28320"/>
    <lineage>
        <taxon>Bacteria</taxon>
        <taxon>Pseudomonadati</taxon>
        <taxon>Pseudomonadota</taxon>
        <taxon>Alphaproteobacteria</taxon>
        <taxon>Hyphomicrobiales</taxon>
        <taxon>Rhizobiaceae</taxon>
        <taxon>Mycoplana</taxon>
    </lineage>
</organism>
<feature type="domain" description="Glycosyl transferase family 1" evidence="1">
    <location>
        <begin position="238"/>
        <end position="401"/>
    </location>
</feature>
<evidence type="ECO:0000313" key="3">
    <source>
        <dbReference type="Proteomes" id="UP000241247"/>
    </source>
</evidence>
<dbReference type="RefSeq" id="WP_170115757.1">
    <property type="nucleotide sequence ID" value="NZ_JBHEEX010000008.1"/>
</dbReference>
<evidence type="ECO:0000259" key="1">
    <source>
        <dbReference type="Pfam" id="PF00534"/>
    </source>
</evidence>
<dbReference type="PANTHER" id="PTHR12526">
    <property type="entry name" value="GLYCOSYLTRANSFERASE"/>
    <property type="match status" value="1"/>
</dbReference>
<keyword evidence="2" id="KW-0808">Transferase</keyword>
<dbReference type="Pfam" id="PF00534">
    <property type="entry name" value="Glycos_transf_1"/>
    <property type="match status" value="1"/>
</dbReference>
<reference evidence="2 3" key="1">
    <citation type="submission" date="2018-04" db="EMBL/GenBank/DDBJ databases">
        <title>Genomic Encyclopedia of Type Strains, Phase IV (KMG-IV): sequencing the most valuable type-strain genomes for metagenomic binning, comparative biology and taxonomic classification.</title>
        <authorList>
            <person name="Goeker M."/>
        </authorList>
    </citation>
    <scope>NUCLEOTIDE SEQUENCE [LARGE SCALE GENOMIC DNA]</scope>
    <source>
        <strain evidence="2 3">DSM 7138</strain>
    </source>
</reference>
<sequence>MATGTFPSYGADYVTQQKKIAVILKGYPRLSETFIAQELLGLERAGFELTLISMRHPTDRKRHPVHDEIRAPVHYLPEYLYQEPLRVVRGLVRSSRLPGFRAAWRAFLKDLRRDLTPNRIRRFGQAAVLCAEWPEGADWLHAHFIHTPASVARYASLMNGTPWTCSAHAKDIWTSPDWELEGKLSDTRWTVTCNQTGFDRLRGLANGKNHVHLSYHGLDLDRFGPFAGAHSLRDGSDPEDPVTILSVGRAVDKKGYDILLQALALLPAGVCWRFVHIGGGPNLEALKALADRLALAGRITWHGALDQHDCLEAYRRSDLFALACRITADGDRDGLPNVLVEASSQKLACVSTDISGIPELLKDGENGFVVPPEDPKALAGAIERLIRDPALRTRLGEAAERRVRAEFDHHVGIRQLTALFENEWQVA</sequence>
<dbReference type="InterPro" id="IPR001296">
    <property type="entry name" value="Glyco_trans_1"/>
</dbReference>
<accession>A0A2T5BIC1</accession>
<dbReference type="Gene3D" id="3.40.50.2000">
    <property type="entry name" value="Glycogen Phosphorylase B"/>
    <property type="match status" value="2"/>
</dbReference>
<name>A0A2T5BIC1_MYCDI</name>